<evidence type="ECO:0000313" key="4">
    <source>
        <dbReference type="Proteomes" id="UP000034406"/>
    </source>
</evidence>
<dbReference type="STRING" id="1618490.US90_C0008G0024"/>
<dbReference type="InterPro" id="IPR013229">
    <property type="entry name" value="PEGA"/>
</dbReference>
<comment type="caution">
    <text evidence="3">The sequence shown here is derived from an EMBL/GenBank/DDBJ whole genome shotgun (WGS) entry which is preliminary data.</text>
</comment>
<sequence>MVTSPSDRKSLAVMAFVFSLVIFGTLAVSYLARGYQISFRQGPTLTSTGLLSVTSKPKSASVYINDRLTTATDDTLNLPPGDYHIKITKDGYLPWDKDIQIKKEVVFQTDAQLFRSAPDLKPITYAGAINPTISNDGSKVIFAVASASATQDNGLYLVEITDNPLLINKNIPRQISPNYPGTDWSQASFEFSPNSRQFIATFPGDIYLLSLDTPITSKSLLDITPQLASIKQDWQTQTDQIIKAKIDKLPASIQALVSTASANDISFSTSEDKILYLAIKDANLPQNIITPPPAQSTQQQHRDIKSQNYYVYDLKDDTNFLIGPSLDIHQPQWLPGSTNIIYNQSDKIKVVEYDSTNLKTVFAGKFDQNAIYVSADGNKIITLTSAYHSAPENLYAITIR</sequence>
<gene>
    <name evidence="3" type="ORF">US90_C0008G0024</name>
</gene>
<keyword evidence="1" id="KW-0812">Transmembrane</keyword>
<organism evidence="3 4">
    <name type="scientific">Candidatus Shapirobacteria bacterium GW2011_GWE2_38_30</name>
    <dbReference type="NCBI Taxonomy" id="1618490"/>
    <lineage>
        <taxon>Bacteria</taxon>
        <taxon>Candidatus Shapironibacteriota</taxon>
    </lineage>
</organism>
<keyword evidence="1" id="KW-1133">Transmembrane helix</keyword>
<evidence type="ECO:0000313" key="3">
    <source>
        <dbReference type="EMBL" id="KKQ70132.1"/>
    </source>
</evidence>
<feature type="domain" description="PEGA" evidence="2">
    <location>
        <begin position="49"/>
        <end position="113"/>
    </location>
</feature>
<dbReference type="AlphaFoldDB" id="A0A0G0JU11"/>
<name>A0A0G0JU11_9BACT</name>
<dbReference type="SUPFAM" id="SSF82171">
    <property type="entry name" value="DPP6 N-terminal domain-like"/>
    <property type="match status" value="1"/>
</dbReference>
<keyword evidence="3" id="KW-0808">Transferase</keyword>
<dbReference type="Pfam" id="PF08308">
    <property type="entry name" value="PEGA"/>
    <property type="match status" value="1"/>
</dbReference>
<dbReference type="GO" id="GO:0016301">
    <property type="term" value="F:kinase activity"/>
    <property type="evidence" value="ECO:0007669"/>
    <property type="project" value="UniProtKB-KW"/>
</dbReference>
<evidence type="ECO:0000256" key="1">
    <source>
        <dbReference type="SAM" id="Phobius"/>
    </source>
</evidence>
<dbReference type="EMBL" id="LBUT01000008">
    <property type="protein sequence ID" value="KKQ70132.1"/>
    <property type="molecule type" value="Genomic_DNA"/>
</dbReference>
<keyword evidence="3" id="KW-0418">Kinase</keyword>
<proteinExistence type="predicted"/>
<accession>A0A0G0JU11</accession>
<dbReference type="Proteomes" id="UP000034406">
    <property type="component" value="Unassembled WGS sequence"/>
</dbReference>
<reference evidence="3 4" key="1">
    <citation type="journal article" date="2015" name="Nature">
        <title>rRNA introns, odd ribosomes, and small enigmatic genomes across a large radiation of phyla.</title>
        <authorList>
            <person name="Brown C.T."/>
            <person name="Hug L.A."/>
            <person name="Thomas B.C."/>
            <person name="Sharon I."/>
            <person name="Castelle C.J."/>
            <person name="Singh A."/>
            <person name="Wilkins M.J."/>
            <person name="Williams K.H."/>
            <person name="Banfield J.F."/>
        </authorList>
    </citation>
    <scope>NUCLEOTIDE SEQUENCE [LARGE SCALE GENOMIC DNA]</scope>
</reference>
<keyword evidence="1" id="KW-0472">Membrane</keyword>
<feature type="transmembrane region" description="Helical" evidence="1">
    <location>
        <begin position="12"/>
        <end position="32"/>
    </location>
</feature>
<protein>
    <submittedName>
        <fullName evidence="3">Protein kinase</fullName>
    </submittedName>
</protein>
<evidence type="ECO:0000259" key="2">
    <source>
        <dbReference type="Pfam" id="PF08308"/>
    </source>
</evidence>